<name>A0A8S3WN44_PARAO</name>
<dbReference type="OrthoDB" id="6133475at2759"/>
<evidence type="ECO:0000313" key="4">
    <source>
        <dbReference type="Proteomes" id="UP000691718"/>
    </source>
</evidence>
<dbReference type="EMBL" id="CAJQZP010000528">
    <property type="protein sequence ID" value="CAG4966711.1"/>
    <property type="molecule type" value="Genomic_DNA"/>
</dbReference>
<evidence type="ECO:0000256" key="1">
    <source>
        <dbReference type="SAM" id="MobiDB-lite"/>
    </source>
</evidence>
<dbReference type="InterPro" id="IPR001304">
    <property type="entry name" value="C-type_lectin-like"/>
</dbReference>
<evidence type="ECO:0000313" key="3">
    <source>
        <dbReference type="EMBL" id="CAG4966711.1"/>
    </source>
</evidence>
<reference evidence="3" key="1">
    <citation type="submission" date="2021-04" db="EMBL/GenBank/DDBJ databases">
        <authorList>
            <person name="Tunstrom K."/>
        </authorList>
    </citation>
    <scope>NUCLEOTIDE SEQUENCE</scope>
</reference>
<sequence length="904" mass="105496">MESDGDSATDREDSLTRVPAKRKRYKQKFREEWLLNKEYSDWLRKDNRDLSKAVCNVCNTSFSAEISVIKRHKEGTKHVNNLKRCSASTSKKQQSIVSVFKSMPTNEKQLVKTSEIKLAAFVAEHKVSHNVMNHLADLLPKLFPDSQIAKDIRLKRTKVQAVINNCIGETEKENLISDLKSQMFSILIDESTDIAVVKTVAVVVRYFDPMIGKVITRFWNLIQLFDEKTTDHVANAEKLFNTVIGSFQKYEIPTENIIGFGSDGCNTMMGCNNSVSSRFRQRCPGIIVIKCICHSLHLCASDACKELPLNCEKMARNIYNYFKSSSKRQSELKEFQYFAEADVHKILRPAQTRWLSLNAVVQRILEQWDVLRLYFNSKWLEESECHDIHACLNDPIIKAYYYFLAWMLPKFTTLNSCFQSESILITKLHGKMTAFYKELLLLVLHRNYVNSAPIETIDPMTEINHKDLKDIYLGLGVQKELDSVENEERKLTLRKMCKNFIIRACVGLRKRYCFNDKIMTEIAKFDLEKVISDDREESVSSLFPLLPRIAPTSIQHQQELDDEWRKLPLYYKDLDLSQPPDVFWHQDRDSNLSVPARWEDRNLRNYLNKHDVEKASRWIGGIYDYSARAWKWGGELRQMHYQSFSKMKKLAPEELKWNCIAMMPELLYRWAPRSCVEARQYICQTKLRKVPKSKLKDLRRRWQRMGKINEITAPSVSREVNDPMSNDVTSNPILNPKSFDLRPSPLRVGPKGHERRPNPIRNNPKLYNLRPNELRKRSRPNAHRRLTRPFPGYKWNRHDPEASFRYNAELLRSGRTGLSPQQIKGHLARLQHLRDKQILRRKRLRDREDWLVNDARPALTHTHVRTYTVDNNISALHPKTIVEEFDMIPPPPPMALPRPARGAG</sequence>
<proteinExistence type="predicted"/>
<feature type="domain" description="C-type lectin" evidence="2">
    <location>
        <begin position="592"/>
        <end position="684"/>
    </location>
</feature>
<keyword evidence="4" id="KW-1185">Reference proteome</keyword>
<feature type="region of interest" description="Disordered" evidence="1">
    <location>
        <begin position="1"/>
        <end position="23"/>
    </location>
</feature>
<dbReference type="CDD" id="cd00037">
    <property type="entry name" value="CLECT"/>
    <property type="match status" value="1"/>
</dbReference>
<protein>
    <submittedName>
        <fullName evidence="3">(apollo) hypothetical protein</fullName>
    </submittedName>
</protein>
<feature type="compositionally biased region" description="Polar residues" evidence="1">
    <location>
        <begin position="723"/>
        <end position="733"/>
    </location>
</feature>
<gene>
    <name evidence="3" type="ORF">PAPOLLO_LOCUS7677</name>
</gene>
<accession>A0A8S3WN44</accession>
<dbReference type="AlphaFoldDB" id="A0A8S3WN44"/>
<dbReference type="PANTHER" id="PTHR37162">
    <property type="entry name" value="HAT FAMILY DIMERISATION DOMAINCONTAINING PROTEIN-RELATED"/>
    <property type="match status" value="1"/>
</dbReference>
<dbReference type="PANTHER" id="PTHR37162:SF1">
    <property type="entry name" value="BED-TYPE DOMAIN-CONTAINING PROTEIN"/>
    <property type="match status" value="1"/>
</dbReference>
<dbReference type="PROSITE" id="PS50041">
    <property type="entry name" value="C_TYPE_LECTIN_2"/>
    <property type="match status" value="1"/>
</dbReference>
<evidence type="ECO:0000259" key="2">
    <source>
        <dbReference type="PROSITE" id="PS50041"/>
    </source>
</evidence>
<feature type="region of interest" description="Disordered" evidence="1">
    <location>
        <begin position="718"/>
        <end position="767"/>
    </location>
</feature>
<organism evidence="3 4">
    <name type="scientific">Parnassius apollo</name>
    <name type="common">Apollo butterfly</name>
    <name type="synonym">Papilio apollo</name>
    <dbReference type="NCBI Taxonomy" id="110799"/>
    <lineage>
        <taxon>Eukaryota</taxon>
        <taxon>Metazoa</taxon>
        <taxon>Ecdysozoa</taxon>
        <taxon>Arthropoda</taxon>
        <taxon>Hexapoda</taxon>
        <taxon>Insecta</taxon>
        <taxon>Pterygota</taxon>
        <taxon>Neoptera</taxon>
        <taxon>Endopterygota</taxon>
        <taxon>Lepidoptera</taxon>
        <taxon>Glossata</taxon>
        <taxon>Ditrysia</taxon>
        <taxon>Papilionoidea</taxon>
        <taxon>Papilionidae</taxon>
        <taxon>Parnassiinae</taxon>
        <taxon>Parnassini</taxon>
        <taxon>Parnassius</taxon>
        <taxon>Parnassius</taxon>
    </lineage>
</organism>
<comment type="caution">
    <text evidence="3">The sequence shown here is derived from an EMBL/GenBank/DDBJ whole genome shotgun (WGS) entry which is preliminary data.</text>
</comment>
<dbReference type="Proteomes" id="UP000691718">
    <property type="component" value="Unassembled WGS sequence"/>
</dbReference>